<dbReference type="NCBIfam" id="TIGR01484">
    <property type="entry name" value="HAD-SF-IIB"/>
    <property type="match status" value="1"/>
</dbReference>
<dbReference type="Gene3D" id="3.40.50.1000">
    <property type="entry name" value="HAD superfamily/HAD-like"/>
    <property type="match status" value="1"/>
</dbReference>
<dbReference type="KEGG" id="sfer:NCTC12278_01876"/>
<dbReference type="STRING" id="1123303.GCA_000372425_01129"/>
<name>A0A2X3VIX4_9STRE</name>
<evidence type="ECO:0000313" key="1">
    <source>
        <dbReference type="EMBL" id="SQF41274.1"/>
    </source>
</evidence>
<dbReference type="GO" id="GO:0000287">
    <property type="term" value="F:magnesium ion binding"/>
    <property type="evidence" value="ECO:0007669"/>
    <property type="project" value="TreeGrafter"/>
</dbReference>
<keyword evidence="1" id="KW-0378">Hydrolase</keyword>
<protein>
    <submittedName>
        <fullName evidence="1">Hydrolase (HAD superfamily)</fullName>
        <ecNumber evidence="1">3.-.-.-</ecNumber>
    </submittedName>
</protein>
<dbReference type="SFLD" id="SFLDS00003">
    <property type="entry name" value="Haloacid_Dehalogenase"/>
    <property type="match status" value="1"/>
</dbReference>
<reference evidence="1 2" key="1">
    <citation type="submission" date="2018-06" db="EMBL/GenBank/DDBJ databases">
        <authorList>
            <consortium name="Pathogen Informatics"/>
            <person name="Doyle S."/>
        </authorList>
    </citation>
    <scope>NUCLEOTIDE SEQUENCE [LARGE SCALE GENOMIC DNA]</scope>
    <source>
        <strain evidence="1 2">NCTC12278</strain>
    </source>
</reference>
<dbReference type="InterPro" id="IPR006379">
    <property type="entry name" value="HAD-SF_hydro_IIB"/>
</dbReference>
<dbReference type="Proteomes" id="UP000249495">
    <property type="component" value="Chromosome 1"/>
</dbReference>
<dbReference type="SUPFAM" id="SSF56784">
    <property type="entry name" value="HAD-like"/>
    <property type="match status" value="1"/>
</dbReference>
<dbReference type="Gene3D" id="3.30.1240.10">
    <property type="match status" value="1"/>
</dbReference>
<gene>
    <name evidence="1" type="ORF">NCTC12278_01876</name>
</gene>
<dbReference type="InterPro" id="IPR023214">
    <property type="entry name" value="HAD_sf"/>
</dbReference>
<sequence>MTYKGLVFFDLDGTLLDDKSQVSADNKRALDQLRQNGYLPIIATGRSIAELGDVLEQAEISSVVMMNGMAIYSDGKEVFSETIATETIEKLIKTARDLGEEIAYYTPTEIVLSGNCQGLTDHFVHFDGSQPQVDSDFYRTTAINMLLVGTADKSHDAIYHERVPELHFFRNSPYSIDVTKLGVDKGTGVAQMKQVLDLTDLPTYAFGDGLNDLPLLKAVDFPVAMANAVPEIKAAASYVTGHHLKDGIRQGLQHLGLI</sequence>
<dbReference type="AlphaFoldDB" id="A0A2X3VIX4"/>
<dbReference type="PROSITE" id="PS01229">
    <property type="entry name" value="COF_2"/>
    <property type="match status" value="1"/>
</dbReference>
<dbReference type="PANTHER" id="PTHR10000">
    <property type="entry name" value="PHOSPHOSERINE PHOSPHATASE"/>
    <property type="match status" value="1"/>
</dbReference>
<dbReference type="Pfam" id="PF08282">
    <property type="entry name" value="Hydrolase_3"/>
    <property type="match status" value="1"/>
</dbReference>
<evidence type="ECO:0000313" key="2">
    <source>
        <dbReference type="Proteomes" id="UP000249495"/>
    </source>
</evidence>
<dbReference type="EC" id="3.-.-.-" evidence="1"/>
<dbReference type="PANTHER" id="PTHR10000:SF25">
    <property type="entry name" value="PHOSPHATASE YKRA-RELATED"/>
    <property type="match status" value="1"/>
</dbReference>
<dbReference type="NCBIfam" id="TIGR00099">
    <property type="entry name" value="Cof-subfamily"/>
    <property type="match status" value="1"/>
</dbReference>
<dbReference type="InterPro" id="IPR000150">
    <property type="entry name" value="Cof"/>
</dbReference>
<proteinExistence type="predicted"/>
<dbReference type="GO" id="GO:0016791">
    <property type="term" value="F:phosphatase activity"/>
    <property type="evidence" value="ECO:0007669"/>
    <property type="project" value="TreeGrafter"/>
</dbReference>
<keyword evidence="2" id="KW-1185">Reference proteome</keyword>
<dbReference type="InterPro" id="IPR036412">
    <property type="entry name" value="HAD-like_sf"/>
</dbReference>
<dbReference type="OrthoDB" id="9810101at2"/>
<dbReference type="GO" id="GO:0005829">
    <property type="term" value="C:cytosol"/>
    <property type="evidence" value="ECO:0007669"/>
    <property type="project" value="TreeGrafter"/>
</dbReference>
<dbReference type="SFLD" id="SFLDG01140">
    <property type="entry name" value="C2.B:_Phosphomannomutase_and_P"/>
    <property type="match status" value="1"/>
</dbReference>
<organism evidence="1 2">
    <name type="scientific">Streptococcus ferus</name>
    <dbReference type="NCBI Taxonomy" id="1345"/>
    <lineage>
        <taxon>Bacteria</taxon>
        <taxon>Bacillati</taxon>
        <taxon>Bacillota</taxon>
        <taxon>Bacilli</taxon>
        <taxon>Lactobacillales</taxon>
        <taxon>Streptococcaceae</taxon>
        <taxon>Streptococcus</taxon>
    </lineage>
</organism>
<accession>A0A2X3VIX4</accession>
<dbReference type="RefSeq" id="WP_018030453.1">
    <property type="nucleotide sequence ID" value="NZ_LS483343.1"/>
</dbReference>
<dbReference type="EMBL" id="LS483343">
    <property type="protein sequence ID" value="SQF41274.1"/>
    <property type="molecule type" value="Genomic_DNA"/>
</dbReference>